<evidence type="ECO:0000313" key="15">
    <source>
        <dbReference type="Proteomes" id="UP000694005"/>
    </source>
</evidence>
<feature type="region of interest" description="Disordered" evidence="11">
    <location>
        <begin position="185"/>
        <end position="215"/>
    </location>
</feature>
<evidence type="ECO:0000256" key="12">
    <source>
        <dbReference type="SAM" id="SignalP"/>
    </source>
</evidence>
<dbReference type="PANTHER" id="PTHR32077">
    <property type="entry name" value="FASCICLIN-LIKE ARABINOGALACTAN PROTEIN"/>
    <property type="match status" value="1"/>
</dbReference>
<evidence type="ECO:0000256" key="4">
    <source>
        <dbReference type="ARBA" id="ARBA00022622"/>
    </source>
</evidence>
<dbReference type="Gramene" id="A03p01110.2_BraZ1">
    <property type="protein sequence ID" value="A03p01110.2_BraZ1.CDS"/>
    <property type="gene ID" value="A03g01110.2_BraZ1"/>
</dbReference>
<dbReference type="PROSITE" id="PS50213">
    <property type="entry name" value="FAS1"/>
    <property type="match status" value="1"/>
</dbReference>
<dbReference type="SUPFAM" id="SSF82153">
    <property type="entry name" value="FAS1 domain"/>
    <property type="match status" value="1"/>
</dbReference>
<keyword evidence="9" id="KW-0449">Lipoprotein</keyword>
<dbReference type="InterPro" id="IPR000782">
    <property type="entry name" value="FAS1_domain"/>
</dbReference>
<evidence type="ECO:0000256" key="2">
    <source>
        <dbReference type="ARBA" id="ARBA00007843"/>
    </source>
</evidence>
<evidence type="ECO:0000256" key="9">
    <source>
        <dbReference type="ARBA" id="ARBA00023288"/>
    </source>
</evidence>
<proteinExistence type="inferred from homology"/>
<dbReference type="Pfam" id="PF02469">
    <property type="entry name" value="Fasciclin"/>
    <property type="match status" value="1"/>
</dbReference>
<evidence type="ECO:0000256" key="1">
    <source>
        <dbReference type="ARBA" id="ARBA00004609"/>
    </source>
</evidence>
<dbReference type="PANTHER" id="PTHR32077:SF65">
    <property type="entry name" value="FASCICLIN-LIKE ARABINOGALACTAN PROTEIN 11"/>
    <property type="match status" value="1"/>
</dbReference>
<keyword evidence="5 12" id="KW-0732">Signal</keyword>
<name>A0A8D9DSY4_BRACM</name>
<reference evidence="14 15" key="1">
    <citation type="submission" date="2021-07" db="EMBL/GenBank/DDBJ databases">
        <authorList>
            <consortium name="Genoscope - CEA"/>
            <person name="William W."/>
        </authorList>
    </citation>
    <scope>NUCLEOTIDE SEQUENCE [LARGE SCALE GENOMIC DNA]</scope>
</reference>
<keyword evidence="7" id="KW-0472">Membrane</keyword>
<dbReference type="Gene3D" id="2.30.180.10">
    <property type="entry name" value="FAS1 domain"/>
    <property type="match status" value="1"/>
</dbReference>
<evidence type="ECO:0000256" key="6">
    <source>
        <dbReference type="ARBA" id="ARBA00022974"/>
    </source>
</evidence>
<accession>A0A8D9DSY4</accession>
<dbReference type="EMBL" id="LS974619">
    <property type="protein sequence ID" value="CAG7878768.1"/>
    <property type="molecule type" value="Genomic_DNA"/>
</dbReference>
<evidence type="ECO:0000256" key="10">
    <source>
        <dbReference type="ARBA" id="ARBA00024686"/>
    </source>
</evidence>
<dbReference type="InterPro" id="IPR036378">
    <property type="entry name" value="FAS1_dom_sf"/>
</dbReference>
<dbReference type="InterPro" id="IPR045003">
    <property type="entry name" value="FLA_A"/>
</dbReference>
<gene>
    <name evidence="14" type="ORF">BRAPAZ1V2_A03P01110.2</name>
</gene>
<dbReference type="GO" id="GO:0098552">
    <property type="term" value="C:side of membrane"/>
    <property type="evidence" value="ECO:0007669"/>
    <property type="project" value="UniProtKB-KW"/>
</dbReference>
<dbReference type="SMART" id="SM00554">
    <property type="entry name" value="FAS1"/>
    <property type="match status" value="1"/>
</dbReference>
<feature type="chain" id="PRO_5034393646" description="FAS1 domain-containing protein" evidence="12">
    <location>
        <begin position="25"/>
        <end position="249"/>
    </location>
</feature>
<feature type="domain" description="FAS1" evidence="13">
    <location>
        <begin position="29"/>
        <end position="174"/>
    </location>
</feature>
<comment type="subcellular location">
    <subcellularLocation>
        <location evidence="1">Cell membrane</location>
        <topology evidence="1">Lipid-anchor</topology>
        <topology evidence="1">GPI-anchor</topology>
    </subcellularLocation>
</comment>
<comment type="similarity">
    <text evidence="2">Belongs to the fasciclin-like AGP family.</text>
</comment>
<keyword evidence="4" id="KW-0336">GPI-anchor</keyword>
<feature type="compositionally biased region" description="Low complexity" evidence="11">
    <location>
        <begin position="194"/>
        <end position="204"/>
    </location>
</feature>
<dbReference type="GO" id="GO:0009834">
    <property type="term" value="P:plant-type secondary cell wall biogenesis"/>
    <property type="evidence" value="ECO:0007669"/>
    <property type="project" value="UniProtKB-ARBA"/>
</dbReference>
<evidence type="ECO:0000256" key="5">
    <source>
        <dbReference type="ARBA" id="ARBA00022729"/>
    </source>
</evidence>
<evidence type="ECO:0000256" key="8">
    <source>
        <dbReference type="ARBA" id="ARBA00023180"/>
    </source>
</evidence>
<evidence type="ECO:0000313" key="14">
    <source>
        <dbReference type="EMBL" id="CAG7878768.1"/>
    </source>
</evidence>
<organism evidence="14 15">
    <name type="scientific">Brassica campestris</name>
    <name type="common">Field mustard</name>
    <dbReference type="NCBI Taxonomy" id="3711"/>
    <lineage>
        <taxon>Eukaryota</taxon>
        <taxon>Viridiplantae</taxon>
        <taxon>Streptophyta</taxon>
        <taxon>Embryophyta</taxon>
        <taxon>Tracheophyta</taxon>
        <taxon>Spermatophyta</taxon>
        <taxon>Magnoliopsida</taxon>
        <taxon>eudicotyledons</taxon>
        <taxon>Gunneridae</taxon>
        <taxon>Pentapetalae</taxon>
        <taxon>rosids</taxon>
        <taxon>malvids</taxon>
        <taxon>Brassicales</taxon>
        <taxon>Brassicaceae</taxon>
        <taxon>Brassiceae</taxon>
        <taxon>Brassica</taxon>
    </lineage>
</organism>
<sequence>MAISRTFMSFNLFIFFLVIATTNGQAPGPTNITAVLEKAGQYTMFIRLLKSTQAADQINTQLNSSSSQGLTVFAPTDNAFSSLKSGTLNSLSDQQKVQLVQFHVLPTLLTMPQFQTVSNPLRTQAGDGQNGKFPLNITSSGNQVNITTGVVSATVANSVYSDKQLAVYQVDQVLLPLAMFGSSSAAPAPAPEKGGSVTTGSASGSDGGGDSTDSSDAERIRYGIIATCNYSNIRALTLTGPNIIHIRSP</sequence>
<evidence type="ECO:0000256" key="3">
    <source>
        <dbReference type="ARBA" id="ARBA00022475"/>
    </source>
</evidence>
<feature type="signal peptide" evidence="12">
    <location>
        <begin position="1"/>
        <end position="24"/>
    </location>
</feature>
<protein>
    <recommendedName>
        <fullName evidence="13">FAS1 domain-containing protein</fullName>
    </recommendedName>
</protein>
<evidence type="ECO:0000256" key="7">
    <source>
        <dbReference type="ARBA" id="ARBA00023136"/>
    </source>
</evidence>
<comment type="function">
    <text evidence="10">May be a cell surface adhesion protein.</text>
</comment>
<keyword evidence="3" id="KW-1003">Cell membrane</keyword>
<dbReference type="Proteomes" id="UP000694005">
    <property type="component" value="Chromosome A03"/>
</dbReference>
<dbReference type="GO" id="GO:0005886">
    <property type="term" value="C:plasma membrane"/>
    <property type="evidence" value="ECO:0007669"/>
    <property type="project" value="UniProtKB-SubCell"/>
</dbReference>
<keyword evidence="6" id="KW-0654">Proteoglycan</keyword>
<dbReference type="FunFam" id="2.30.180.10:FF:000006">
    <property type="entry name" value="Fasciclin-like arabinogalactan protein 11"/>
    <property type="match status" value="1"/>
</dbReference>
<keyword evidence="8" id="KW-0325">Glycoprotein</keyword>
<dbReference type="AlphaFoldDB" id="A0A8D9DSY4"/>
<evidence type="ECO:0000256" key="11">
    <source>
        <dbReference type="SAM" id="MobiDB-lite"/>
    </source>
</evidence>
<evidence type="ECO:0000259" key="13">
    <source>
        <dbReference type="PROSITE" id="PS50213"/>
    </source>
</evidence>